<dbReference type="Proteomes" id="UP000595374">
    <property type="component" value="Chromosome"/>
</dbReference>
<name>A0A7T3ZZK5_9MICO</name>
<protein>
    <submittedName>
        <fullName evidence="4">LytR C-terminal domain-containing protein</fullName>
    </submittedName>
</protein>
<keyword evidence="2" id="KW-1133">Transmembrane helix</keyword>
<feature type="compositionally biased region" description="Low complexity" evidence="1">
    <location>
        <begin position="199"/>
        <end position="219"/>
    </location>
</feature>
<feature type="compositionally biased region" description="Low complexity" evidence="1">
    <location>
        <begin position="179"/>
        <end position="192"/>
    </location>
</feature>
<dbReference type="InterPro" id="IPR027381">
    <property type="entry name" value="LytR/CpsA/Psr_C"/>
</dbReference>
<feature type="region of interest" description="Disordered" evidence="1">
    <location>
        <begin position="58"/>
        <end position="81"/>
    </location>
</feature>
<reference evidence="4 5" key="1">
    <citation type="submission" date="2020-12" db="EMBL/GenBank/DDBJ databases">
        <title>FDA dAtabase for Regulatory Grade micrObial Sequences (FDA-ARGOS): Supporting development and validation of Infectious Disease Dx tests.</title>
        <authorList>
            <person name="Sproer C."/>
            <person name="Gronow S."/>
            <person name="Severitt S."/>
            <person name="Schroder I."/>
            <person name="Tallon L."/>
            <person name="Sadzewicz L."/>
            <person name="Zhao X."/>
            <person name="Boylan J."/>
            <person name="Ott S."/>
            <person name="Bowen H."/>
            <person name="Vavikolanu K."/>
            <person name="Mehta A."/>
            <person name="Aluvathingal J."/>
            <person name="Nadendla S."/>
            <person name="Lowell S."/>
            <person name="Myers T."/>
            <person name="Yan Y."/>
            <person name="Sichtig H."/>
        </authorList>
    </citation>
    <scope>NUCLEOTIDE SEQUENCE [LARGE SCALE GENOMIC DNA]</scope>
    <source>
        <strain evidence="4 5">FDAARGOS_990</strain>
    </source>
</reference>
<evidence type="ECO:0000256" key="2">
    <source>
        <dbReference type="SAM" id="Phobius"/>
    </source>
</evidence>
<feature type="compositionally biased region" description="Basic and acidic residues" evidence="1">
    <location>
        <begin position="9"/>
        <end position="20"/>
    </location>
</feature>
<organism evidence="4 5">
    <name type="scientific">Brevibacterium casei</name>
    <dbReference type="NCBI Taxonomy" id="33889"/>
    <lineage>
        <taxon>Bacteria</taxon>
        <taxon>Bacillati</taxon>
        <taxon>Actinomycetota</taxon>
        <taxon>Actinomycetes</taxon>
        <taxon>Micrococcales</taxon>
        <taxon>Brevibacteriaceae</taxon>
        <taxon>Brevibacterium</taxon>
    </lineage>
</organism>
<keyword evidence="2" id="KW-0472">Membrane</keyword>
<dbReference type="AlphaFoldDB" id="A0A7T3ZZK5"/>
<dbReference type="Gene3D" id="3.30.70.2390">
    <property type="match status" value="1"/>
</dbReference>
<accession>A0A7T3ZZK5</accession>
<proteinExistence type="predicted"/>
<sequence length="219" mass="21883">MADDYDDIEPGRRSGAHRQEAAASSNVGAIVLVIVLALVAVLLVVAAINIITSSMRNPESNVAEPAPETSAPATPTPSESEVSVADSSLTVDVLNGSGVSGVARDFSSVVEEEGWTVGQVGNYSTARSDSVVYYRDDADEAQAQLVADALGIEATEQSNDFTADLTVLICSDIAQRGPASSGGESAGTEESGAQGGGSTAADGAGTTGGDSTDGSLGEG</sequence>
<evidence type="ECO:0000259" key="3">
    <source>
        <dbReference type="Pfam" id="PF13399"/>
    </source>
</evidence>
<evidence type="ECO:0000256" key="1">
    <source>
        <dbReference type="SAM" id="MobiDB-lite"/>
    </source>
</evidence>
<feature type="domain" description="LytR/CpsA/Psr regulator C-terminal" evidence="3">
    <location>
        <begin position="89"/>
        <end position="172"/>
    </location>
</feature>
<evidence type="ECO:0000313" key="4">
    <source>
        <dbReference type="EMBL" id="QQB14518.1"/>
    </source>
</evidence>
<dbReference type="RefSeq" id="WP_198499579.1">
    <property type="nucleotide sequence ID" value="NZ_CP065989.1"/>
</dbReference>
<feature type="region of interest" description="Disordered" evidence="1">
    <location>
        <begin position="1"/>
        <end position="20"/>
    </location>
</feature>
<dbReference type="Pfam" id="PF13399">
    <property type="entry name" value="LytR_C"/>
    <property type="match status" value="1"/>
</dbReference>
<evidence type="ECO:0000313" key="5">
    <source>
        <dbReference type="Proteomes" id="UP000595374"/>
    </source>
</evidence>
<feature type="compositionally biased region" description="Low complexity" evidence="1">
    <location>
        <begin position="63"/>
        <end position="81"/>
    </location>
</feature>
<keyword evidence="2" id="KW-0812">Transmembrane</keyword>
<feature type="region of interest" description="Disordered" evidence="1">
    <location>
        <begin position="176"/>
        <end position="219"/>
    </location>
</feature>
<gene>
    <name evidence="4" type="ORF">I6H47_00435</name>
</gene>
<dbReference type="EMBL" id="CP065989">
    <property type="protein sequence ID" value="QQB14518.1"/>
    <property type="molecule type" value="Genomic_DNA"/>
</dbReference>
<feature type="transmembrane region" description="Helical" evidence="2">
    <location>
        <begin position="27"/>
        <end position="51"/>
    </location>
</feature>